<accession>A0A6I4HVX3</accession>
<dbReference type="AlphaFoldDB" id="A0A6I4HVX3"/>
<evidence type="ECO:0000313" key="2">
    <source>
        <dbReference type="Proteomes" id="UP000429232"/>
    </source>
</evidence>
<dbReference type="PANTHER" id="PTHR37463:SF1">
    <property type="entry name" value="DUF2256 DOMAIN-CONTAINING PROTEIN"/>
    <property type="match status" value="1"/>
</dbReference>
<dbReference type="InterPro" id="IPR017136">
    <property type="entry name" value="UCP037205"/>
</dbReference>
<sequence>MNGVKKQNLPQKVCVSCGRTFTWRKKWQKVWAEVKYCSDKCKNHRGHSNS</sequence>
<reference evidence="1 2" key="1">
    <citation type="submission" date="2020-12" db="EMBL/GenBank/DDBJ databases">
        <title>HMF7856_wgs.fasta genome submission.</title>
        <authorList>
            <person name="Kang H."/>
            <person name="Kim H."/>
            <person name="Joh K."/>
        </authorList>
    </citation>
    <scope>NUCLEOTIDE SEQUENCE [LARGE SCALE GENOMIC DNA]</scope>
    <source>
        <strain evidence="1 2">HMF7856</strain>
    </source>
</reference>
<dbReference type="Proteomes" id="UP000429232">
    <property type="component" value="Chromosome"/>
</dbReference>
<evidence type="ECO:0000313" key="1">
    <source>
        <dbReference type="EMBL" id="QQL50285.1"/>
    </source>
</evidence>
<dbReference type="Pfam" id="PF10013">
    <property type="entry name" value="DUF2256"/>
    <property type="match status" value="1"/>
</dbReference>
<protein>
    <submittedName>
        <fullName evidence="1">DUF2256 domain-containing protein</fullName>
    </submittedName>
</protein>
<dbReference type="PANTHER" id="PTHR37463">
    <property type="entry name" value="GSL3115 PROTEIN"/>
    <property type="match status" value="1"/>
</dbReference>
<dbReference type="EMBL" id="CP066775">
    <property type="protein sequence ID" value="QQL50285.1"/>
    <property type="molecule type" value="Genomic_DNA"/>
</dbReference>
<name>A0A6I4HVX3_9SPHI</name>
<dbReference type="RefSeq" id="WP_157522555.1">
    <property type="nucleotide sequence ID" value="NZ_CP066775.1"/>
</dbReference>
<proteinExistence type="predicted"/>
<gene>
    <name evidence="1" type="ORF">GO620_002185</name>
</gene>
<dbReference type="KEGG" id="mgik:GO620_002185"/>
<keyword evidence="2" id="KW-1185">Reference proteome</keyword>
<organism evidence="1 2">
    <name type="scientific">Mucilaginibacter ginkgonis</name>
    <dbReference type="NCBI Taxonomy" id="2682091"/>
    <lineage>
        <taxon>Bacteria</taxon>
        <taxon>Pseudomonadati</taxon>
        <taxon>Bacteroidota</taxon>
        <taxon>Sphingobacteriia</taxon>
        <taxon>Sphingobacteriales</taxon>
        <taxon>Sphingobacteriaceae</taxon>
        <taxon>Mucilaginibacter</taxon>
    </lineage>
</organism>
<dbReference type="PIRSF" id="PIRSF037205">
    <property type="entry name" value="UCP037205"/>
    <property type="match status" value="1"/>
</dbReference>